<comment type="function">
    <text evidence="1">May be required for disulfide bond formation in some proteins.</text>
</comment>
<organism evidence="10 11">
    <name type="scientific">Sphingopyxis alaskensis (strain DSM 13593 / LMG 18877 / RB2256)</name>
    <name type="common">Sphingomonas alaskensis</name>
    <dbReference type="NCBI Taxonomy" id="317655"/>
    <lineage>
        <taxon>Bacteria</taxon>
        <taxon>Pseudomonadati</taxon>
        <taxon>Pseudomonadota</taxon>
        <taxon>Alphaproteobacteria</taxon>
        <taxon>Sphingomonadales</taxon>
        <taxon>Sphingomonadaceae</taxon>
        <taxon>Sphingopyxis</taxon>
    </lineage>
</organism>
<feature type="domain" description="Thioredoxin" evidence="9">
    <location>
        <begin position="338"/>
        <end position="533"/>
    </location>
</feature>
<sequence length="535" mass="56330">MTENKDEYYQPWLRDPAPTPGVGARARDEGLAKPKEEPPVGIDLTQYSKADKPRGEPLVRPEAIKAGTASLWNQLRRGAEAFADWTIGIGERADIPARVEAMEIPRRASEFASRTGAATARAARVAGRGSARAGRALAKASGEAWARMALGAKARKLSRDAGRGLGEVADRTRAGVADLAKASSESLRESIGDAATRLRPAPREEPAPPPSGLEQLLAREDAAAEAKAPAAPDLPLFAGDAAIPLTTKPTPKTRTAAPDGDARSPLVKAPDARSASEKAMAAGRLPTLKGTGMESGSMRLWALAGGGILLLALVFWLGGRVGGGLSKSEVETVVADYIRANPQIIPEALEAQRGREIAKAIDAVRPALEKPYAGAWAGNADGDVTLVVFTDYACGFCRASVPDVDRLIREDKRLKVVFRELPIIAPQSRDAAIMALAAARQGKYDAFHHAMFAASSLDRGAIAAAAERAGVVTDGSADATANEALFQREIDNNMAIATQLGLNATPTWIVGDQLLQGQVGYAVLRQAIDKARTEG</sequence>
<dbReference type="STRING" id="317655.Sala_3170"/>
<keyword evidence="6" id="KW-0676">Redox-active center</keyword>
<protein>
    <submittedName>
        <fullName evidence="10">DSBA oxidoreductase</fullName>
    </submittedName>
</protein>
<keyword evidence="4" id="KW-0560">Oxidoreductase</keyword>
<dbReference type="AlphaFoldDB" id="Q1GN99"/>
<dbReference type="Pfam" id="PF13462">
    <property type="entry name" value="Thioredoxin_4"/>
    <property type="match status" value="1"/>
</dbReference>
<dbReference type="InterPro" id="IPR012336">
    <property type="entry name" value="Thioredoxin-like_fold"/>
</dbReference>
<evidence type="ECO:0000313" key="10">
    <source>
        <dbReference type="EMBL" id="ABF54873.1"/>
    </source>
</evidence>
<dbReference type="EMBL" id="CP000356">
    <property type="protein sequence ID" value="ABF54873.1"/>
    <property type="molecule type" value="Genomic_DNA"/>
</dbReference>
<comment type="similarity">
    <text evidence="2">Belongs to the thioredoxin family. DsbA subfamily.</text>
</comment>
<dbReference type="OrthoDB" id="9780147at2"/>
<feature type="transmembrane region" description="Helical" evidence="8">
    <location>
        <begin position="300"/>
        <end position="318"/>
    </location>
</feature>
<dbReference type="InterPro" id="IPR036249">
    <property type="entry name" value="Thioredoxin-like_sf"/>
</dbReference>
<dbReference type="InterPro" id="IPR041205">
    <property type="entry name" value="ScsC_N"/>
</dbReference>
<accession>Q1GN99</accession>
<keyword evidence="8" id="KW-0472">Membrane</keyword>
<evidence type="ECO:0000259" key="9">
    <source>
        <dbReference type="PROSITE" id="PS51352"/>
    </source>
</evidence>
<feature type="compositionally biased region" description="Basic and acidic residues" evidence="7">
    <location>
        <begin position="25"/>
        <end position="38"/>
    </location>
</feature>
<evidence type="ECO:0000256" key="7">
    <source>
        <dbReference type="SAM" id="MobiDB-lite"/>
    </source>
</evidence>
<keyword evidence="3" id="KW-0732">Signal</keyword>
<keyword evidence="11" id="KW-1185">Reference proteome</keyword>
<evidence type="ECO:0000313" key="11">
    <source>
        <dbReference type="Proteomes" id="UP000006578"/>
    </source>
</evidence>
<keyword evidence="5" id="KW-1015">Disulfide bond</keyword>
<keyword evidence="8" id="KW-0812">Transmembrane</keyword>
<evidence type="ECO:0000256" key="6">
    <source>
        <dbReference type="ARBA" id="ARBA00023284"/>
    </source>
</evidence>
<dbReference type="RefSeq" id="WP_011543435.1">
    <property type="nucleotide sequence ID" value="NC_008048.1"/>
</dbReference>
<dbReference type="SUPFAM" id="SSF52833">
    <property type="entry name" value="Thioredoxin-like"/>
    <property type="match status" value="1"/>
</dbReference>
<dbReference type="KEGG" id="sal:Sala_3170"/>
<gene>
    <name evidence="10" type="ordered locus">Sala_3170</name>
</gene>
<dbReference type="Gene3D" id="3.40.30.10">
    <property type="entry name" value="Glutaredoxin"/>
    <property type="match status" value="1"/>
</dbReference>
<dbReference type="eggNOG" id="COG1651">
    <property type="taxonomic scope" value="Bacteria"/>
</dbReference>
<feature type="compositionally biased region" description="Low complexity" evidence="7">
    <location>
        <begin position="244"/>
        <end position="258"/>
    </location>
</feature>
<dbReference type="Proteomes" id="UP000006578">
    <property type="component" value="Chromosome"/>
</dbReference>
<evidence type="ECO:0000256" key="5">
    <source>
        <dbReference type="ARBA" id="ARBA00023157"/>
    </source>
</evidence>
<evidence type="ECO:0000256" key="4">
    <source>
        <dbReference type="ARBA" id="ARBA00023002"/>
    </source>
</evidence>
<dbReference type="PROSITE" id="PS51352">
    <property type="entry name" value="THIOREDOXIN_2"/>
    <property type="match status" value="1"/>
</dbReference>
<feature type="compositionally biased region" description="Basic and acidic residues" evidence="7">
    <location>
        <begin position="49"/>
        <end position="59"/>
    </location>
</feature>
<proteinExistence type="inferred from homology"/>
<dbReference type="Pfam" id="PF18312">
    <property type="entry name" value="ScsC_N"/>
    <property type="match status" value="1"/>
</dbReference>
<feature type="region of interest" description="Disordered" evidence="7">
    <location>
        <begin position="1"/>
        <end position="59"/>
    </location>
</feature>
<dbReference type="GO" id="GO:0016491">
    <property type="term" value="F:oxidoreductase activity"/>
    <property type="evidence" value="ECO:0007669"/>
    <property type="project" value="UniProtKB-KW"/>
</dbReference>
<dbReference type="PANTHER" id="PTHR13887">
    <property type="entry name" value="GLUTATHIONE S-TRANSFERASE KAPPA"/>
    <property type="match status" value="1"/>
</dbReference>
<keyword evidence="8" id="KW-1133">Transmembrane helix</keyword>
<dbReference type="PANTHER" id="PTHR13887:SF14">
    <property type="entry name" value="DISULFIDE BOND FORMATION PROTEIN D"/>
    <property type="match status" value="1"/>
</dbReference>
<feature type="region of interest" description="Disordered" evidence="7">
    <location>
        <begin position="244"/>
        <end position="280"/>
    </location>
</feature>
<evidence type="ECO:0000256" key="2">
    <source>
        <dbReference type="ARBA" id="ARBA00005791"/>
    </source>
</evidence>
<evidence type="ECO:0000256" key="3">
    <source>
        <dbReference type="ARBA" id="ARBA00022729"/>
    </source>
</evidence>
<evidence type="ECO:0000256" key="1">
    <source>
        <dbReference type="ARBA" id="ARBA00003565"/>
    </source>
</evidence>
<dbReference type="InterPro" id="IPR013766">
    <property type="entry name" value="Thioredoxin_domain"/>
</dbReference>
<dbReference type="HOGENOM" id="CLU_508891_0_0_5"/>
<evidence type="ECO:0000256" key="8">
    <source>
        <dbReference type="SAM" id="Phobius"/>
    </source>
</evidence>
<reference evidence="10 11" key="1">
    <citation type="journal article" date="2009" name="Proc. Natl. Acad. Sci. U.S.A.">
        <title>The genomic basis of trophic strategy in marine bacteria.</title>
        <authorList>
            <person name="Lauro F.M."/>
            <person name="McDougald D."/>
            <person name="Thomas T."/>
            <person name="Williams T.J."/>
            <person name="Egan S."/>
            <person name="Rice S."/>
            <person name="DeMaere M.Z."/>
            <person name="Ting L."/>
            <person name="Ertan H."/>
            <person name="Johnson J."/>
            <person name="Ferriera S."/>
            <person name="Lapidus A."/>
            <person name="Anderson I."/>
            <person name="Kyrpides N."/>
            <person name="Munk A.C."/>
            <person name="Detter C."/>
            <person name="Han C.S."/>
            <person name="Brown M.V."/>
            <person name="Robb F.T."/>
            <person name="Kjelleberg S."/>
            <person name="Cavicchioli R."/>
        </authorList>
    </citation>
    <scope>NUCLEOTIDE SEQUENCE [LARGE SCALE GENOMIC DNA]</scope>
    <source>
        <strain evidence="11">DSM 13593 / LMG 18877 / RB2256</strain>
    </source>
</reference>
<name>Q1GN99_SPHAL</name>